<proteinExistence type="predicted"/>
<dbReference type="Proteomes" id="UP001501469">
    <property type="component" value="Unassembled WGS sequence"/>
</dbReference>
<dbReference type="RefSeq" id="WP_345054095.1">
    <property type="nucleotide sequence ID" value="NZ_BAABDK010000017.1"/>
</dbReference>
<sequence length="101" mass="11473">MEGSPTEDEAQQTYSVQLRLRRVIHEDAYVSVLIDEKVVQLQKDGTSTIDFEKFVAEAIRISAAPEVDWQVEGIQTDAHPIQAVRPVDRDVVDSFYLPDEQ</sequence>
<reference evidence="2" key="1">
    <citation type="journal article" date="2019" name="Int. J. Syst. Evol. Microbiol.">
        <title>The Global Catalogue of Microorganisms (GCM) 10K type strain sequencing project: providing services to taxonomists for standard genome sequencing and annotation.</title>
        <authorList>
            <consortium name="The Broad Institute Genomics Platform"/>
            <consortium name="The Broad Institute Genome Sequencing Center for Infectious Disease"/>
            <person name="Wu L."/>
            <person name="Ma J."/>
        </authorList>
    </citation>
    <scope>NUCLEOTIDE SEQUENCE [LARGE SCALE GENOMIC DNA]</scope>
    <source>
        <strain evidence="2">JCM 17225</strain>
    </source>
</reference>
<name>A0ABP7U5U2_9BACT</name>
<evidence type="ECO:0000313" key="2">
    <source>
        <dbReference type="Proteomes" id="UP001501469"/>
    </source>
</evidence>
<evidence type="ECO:0000313" key="1">
    <source>
        <dbReference type="EMBL" id="GAA4036571.1"/>
    </source>
</evidence>
<keyword evidence="2" id="KW-1185">Reference proteome</keyword>
<gene>
    <name evidence="1" type="ORF">GCM10022409_21860</name>
</gene>
<accession>A0ABP7U5U2</accession>
<dbReference type="EMBL" id="BAABDK010000017">
    <property type="protein sequence ID" value="GAA4036571.1"/>
    <property type="molecule type" value="Genomic_DNA"/>
</dbReference>
<organism evidence="1 2">
    <name type="scientific">Hymenobacter glaciei</name>
    <dbReference type="NCBI Taxonomy" id="877209"/>
    <lineage>
        <taxon>Bacteria</taxon>
        <taxon>Pseudomonadati</taxon>
        <taxon>Bacteroidota</taxon>
        <taxon>Cytophagia</taxon>
        <taxon>Cytophagales</taxon>
        <taxon>Hymenobacteraceae</taxon>
        <taxon>Hymenobacter</taxon>
    </lineage>
</organism>
<comment type="caution">
    <text evidence="1">The sequence shown here is derived from an EMBL/GenBank/DDBJ whole genome shotgun (WGS) entry which is preliminary data.</text>
</comment>
<protein>
    <submittedName>
        <fullName evidence="1">Uncharacterized protein</fullName>
    </submittedName>
</protein>